<evidence type="ECO:0000256" key="1">
    <source>
        <dbReference type="SAM" id="MobiDB-lite"/>
    </source>
</evidence>
<dbReference type="AlphaFoldDB" id="A0A9I9E629"/>
<dbReference type="EnsemblPlants" id="MELO3C029261.2.1">
    <property type="protein sequence ID" value="MELO3C029261.2.1"/>
    <property type="gene ID" value="MELO3C029261.2"/>
</dbReference>
<evidence type="ECO:0000256" key="2">
    <source>
        <dbReference type="SAM" id="SignalP"/>
    </source>
</evidence>
<feature type="chain" id="PRO_5039886998" evidence="2">
    <location>
        <begin position="36"/>
        <end position="72"/>
    </location>
</feature>
<sequence>MSSNQLPTWAKDNFAPFKLLFMLLLIDSPPWNTMGGKVNRKERKKKGETTRKRDRKREFKRTHFAWMGSSVG</sequence>
<evidence type="ECO:0000313" key="3">
    <source>
        <dbReference type="EnsemblPlants" id="MELO3C029261.2.1"/>
    </source>
</evidence>
<feature type="signal peptide" evidence="2">
    <location>
        <begin position="1"/>
        <end position="35"/>
    </location>
</feature>
<proteinExistence type="predicted"/>
<organism evidence="3">
    <name type="scientific">Cucumis melo</name>
    <name type="common">Muskmelon</name>
    <dbReference type="NCBI Taxonomy" id="3656"/>
    <lineage>
        <taxon>Eukaryota</taxon>
        <taxon>Viridiplantae</taxon>
        <taxon>Streptophyta</taxon>
        <taxon>Embryophyta</taxon>
        <taxon>Tracheophyta</taxon>
        <taxon>Spermatophyta</taxon>
        <taxon>Magnoliopsida</taxon>
        <taxon>eudicotyledons</taxon>
        <taxon>Gunneridae</taxon>
        <taxon>Pentapetalae</taxon>
        <taxon>rosids</taxon>
        <taxon>fabids</taxon>
        <taxon>Cucurbitales</taxon>
        <taxon>Cucurbitaceae</taxon>
        <taxon>Benincaseae</taxon>
        <taxon>Cucumis</taxon>
    </lineage>
</organism>
<protein>
    <submittedName>
        <fullName evidence="3">Uncharacterized protein</fullName>
    </submittedName>
</protein>
<feature type="region of interest" description="Disordered" evidence="1">
    <location>
        <begin position="34"/>
        <end position="57"/>
    </location>
</feature>
<accession>A0A9I9E629</accession>
<reference evidence="3" key="1">
    <citation type="submission" date="2023-03" db="UniProtKB">
        <authorList>
            <consortium name="EnsemblPlants"/>
        </authorList>
    </citation>
    <scope>IDENTIFICATION</scope>
</reference>
<name>A0A9I9E629_CUCME</name>
<dbReference type="Gramene" id="MELO3C029261.2.1">
    <property type="protein sequence ID" value="MELO3C029261.2.1"/>
    <property type="gene ID" value="MELO3C029261.2"/>
</dbReference>
<keyword evidence="2" id="KW-0732">Signal</keyword>